<dbReference type="SUPFAM" id="SSF53756">
    <property type="entry name" value="UDP-Glycosyltransferase/glycogen phosphorylase"/>
    <property type="match status" value="1"/>
</dbReference>
<reference evidence="1 2" key="1">
    <citation type="journal article" date="2016" name="Nat. Commun.">
        <title>Thousands of microbial genomes shed light on interconnected biogeochemical processes in an aquifer system.</title>
        <authorList>
            <person name="Anantharaman K."/>
            <person name="Brown C.T."/>
            <person name="Hug L.A."/>
            <person name="Sharon I."/>
            <person name="Castelle C.J."/>
            <person name="Probst A.J."/>
            <person name="Thomas B.C."/>
            <person name="Singh A."/>
            <person name="Wilkins M.J."/>
            <person name="Karaoz U."/>
            <person name="Brodie E.L."/>
            <person name="Williams K.H."/>
            <person name="Hubbard S.S."/>
            <person name="Banfield J.F."/>
        </authorList>
    </citation>
    <scope>NUCLEOTIDE SEQUENCE [LARGE SCALE GENOMIC DNA]</scope>
</reference>
<dbReference type="Gene3D" id="3.40.50.2000">
    <property type="entry name" value="Glycogen Phosphorylase B"/>
    <property type="match status" value="1"/>
</dbReference>
<sequence length="275" mass="31613">MISIFAKPAFEAKGHLMRVSSIIRGEQLAAYMPNARLNPPSGYENDICIYVKPMIRRGQDYKFEKHSYIDIHDGFELRHTLRKYPEVGCISISDHSTEVLVQYIKNKIVTIPHHHLNFERAKRADVRNVVTRVGVTGSPAAFQFIPEVIRKGLAERGMQLLEWSHFYPRTSVAKFHQNIDIHLEWRPWKKQLSSPLKITNAASFGVPTIALMFDEPSFKEVEGCYIGVNTPEECLAKIDELRSNPTLYNDIAKVCLKKAEKYHIDNISKLYLELT</sequence>
<gene>
    <name evidence="1" type="ORF">A2112_01110</name>
</gene>
<dbReference type="EMBL" id="MGFK01000013">
    <property type="protein sequence ID" value="OGM04432.1"/>
    <property type="molecule type" value="Genomic_DNA"/>
</dbReference>
<proteinExistence type="predicted"/>
<comment type="caution">
    <text evidence="1">The sequence shown here is derived from an EMBL/GenBank/DDBJ whole genome shotgun (WGS) entry which is preliminary data.</text>
</comment>
<accession>A0A1F7WNM4</accession>
<organism evidence="1 2">
    <name type="scientific">Candidatus Woesebacteria bacterium GWA1_42_12</name>
    <dbReference type="NCBI Taxonomy" id="1802472"/>
    <lineage>
        <taxon>Bacteria</taxon>
        <taxon>Candidatus Woeseibacteriota</taxon>
    </lineage>
</organism>
<dbReference type="Proteomes" id="UP000177091">
    <property type="component" value="Unassembled WGS sequence"/>
</dbReference>
<evidence type="ECO:0000313" key="2">
    <source>
        <dbReference type="Proteomes" id="UP000177091"/>
    </source>
</evidence>
<name>A0A1F7WNM4_9BACT</name>
<evidence type="ECO:0000313" key="1">
    <source>
        <dbReference type="EMBL" id="OGM04432.1"/>
    </source>
</evidence>
<dbReference type="AlphaFoldDB" id="A0A1F7WNM4"/>
<protein>
    <recommendedName>
        <fullName evidence="3">Glycosyl transferase family 1 domain-containing protein</fullName>
    </recommendedName>
</protein>
<evidence type="ECO:0008006" key="3">
    <source>
        <dbReference type="Google" id="ProtNLM"/>
    </source>
</evidence>